<dbReference type="Proteomes" id="UP000591131">
    <property type="component" value="Unassembled WGS sequence"/>
</dbReference>
<dbReference type="InterPro" id="IPR004263">
    <property type="entry name" value="Exostosin"/>
</dbReference>
<reference evidence="4 5" key="1">
    <citation type="submission" date="2020-04" db="EMBL/GenBank/DDBJ databases">
        <title>Perkinsus chesapeaki whole genome sequence.</title>
        <authorList>
            <person name="Bogema D.R."/>
        </authorList>
    </citation>
    <scope>NUCLEOTIDE SEQUENCE [LARGE SCALE GENOMIC DNA]</scope>
    <source>
        <strain evidence="4">ATCC PRA-425</strain>
    </source>
</reference>
<dbReference type="OrthoDB" id="1924787at2759"/>
<sequence>MPRFQWCLLFILSLLYICSTSLSCSRTPPQLVDVFAGGFWEYVSKWSTFHIDTAVSLNHMREFRSWMEVLTDEDKAECRVGSGVLALLSAIAVDYDSGREKASRIVEEGMMLLGEGRVDNSTIYWDWEGIERQLNVMRFLMGDSERSDANGDCFGTGLRVFLYHSISPDFTKGHRPPLDKNDRQYLPLFKNGAPLTCGFGMYASEVYIPLFLSRQSDCIVDDPELANIFLLPTYFKCLDMLDWLDDFKPADSNKSVGGILMEEILDLTHRKGFLDRRGGVDHVALWSWGKYPCEIEKESFEWRQLAGRVQNIQVEAACEGGAKRNLFPSFSPWKDVIIPGYVDKWRIDELRKFDHPWAKRSILLSFHGRHSDIDESYQNVSVRTRILEELSGKEDVSVGGFIDGYHEVIGRSKFCVAPRGITPWTIHFYVAVFGGCIPVVISDRFELPFQSEIDYSRFVVRWGEGESLEELYQHLKGLGGKDGMRGIRAYMKSVECWFDYWSGVPSCSPYIGVLKALKRNMDHLYRRYKGG</sequence>
<dbReference type="PROSITE" id="PS51257">
    <property type="entry name" value="PROKAR_LIPOPROTEIN"/>
    <property type="match status" value="1"/>
</dbReference>
<evidence type="ECO:0000313" key="5">
    <source>
        <dbReference type="Proteomes" id="UP000591131"/>
    </source>
</evidence>
<dbReference type="PANTHER" id="PTHR11062:SF281">
    <property type="entry name" value="EXOSTOSIN-LIKE 2"/>
    <property type="match status" value="1"/>
</dbReference>
<accession>A0A7J6MYS3</accession>
<name>A0A7J6MYS3_PERCH</name>
<evidence type="ECO:0000313" key="4">
    <source>
        <dbReference type="EMBL" id="KAF4676487.1"/>
    </source>
</evidence>
<gene>
    <name evidence="4" type="ORF">FOL47_006125</name>
</gene>
<dbReference type="InterPro" id="IPR040911">
    <property type="entry name" value="Exostosin_GT47"/>
</dbReference>
<evidence type="ECO:0000256" key="2">
    <source>
        <dbReference type="SAM" id="SignalP"/>
    </source>
</evidence>
<comment type="caution">
    <text evidence="4">The sequence shown here is derived from an EMBL/GenBank/DDBJ whole genome shotgun (WGS) entry which is preliminary data.</text>
</comment>
<dbReference type="Pfam" id="PF03016">
    <property type="entry name" value="Exostosin_GT47"/>
    <property type="match status" value="1"/>
</dbReference>
<feature type="signal peptide" evidence="2">
    <location>
        <begin position="1"/>
        <end position="23"/>
    </location>
</feature>
<keyword evidence="2" id="KW-0732">Signal</keyword>
<evidence type="ECO:0000256" key="1">
    <source>
        <dbReference type="ARBA" id="ARBA00010271"/>
    </source>
</evidence>
<dbReference type="PANTHER" id="PTHR11062">
    <property type="entry name" value="EXOSTOSIN HEPARAN SULFATE GLYCOSYLTRANSFERASE -RELATED"/>
    <property type="match status" value="1"/>
</dbReference>
<proteinExistence type="inferred from homology"/>
<feature type="chain" id="PRO_5029635735" description="Exostosin GT47 domain-containing protein" evidence="2">
    <location>
        <begin position="24"/>
        <end position="531"/>
    </location>
</feature>
<dbReference type="AlphaFoldDB" id="A0A7J6MYS3"/>
<comment type="similarity">
    <text evidence="1">Belongs to the glycosyltransferase 47 family.</text>
</comment>
<dbReference type="GO" id="GO:0016757">
    <property type="term" value="F:glycosyltransferase activity"/>
    <property type="evidence" value="ECO:0007669"/>
    <property type="project" value="InterPro"/>
</dbReference>
<dbReference type="EMBL" id="JAAPAO010000034">
    <property type="protein sequence ID" value="KAF4676487.1"/>
    <property type="molecule type" value="Genomic_DNA"/>
</dbReference>
<evidence type="ECO:0000259" key="3">
    <source>
        <dbReference type="Pfam" id="PF03016"/>
    </source>
</evidence>
<protein>
    <recommendedName>
        <fullName evidence="3">Exostosin GT47 domain-containing protein</fullName>
    </recommendedName>
</protein>
<feature type="domain" description="Exostosin GT47" evidence="3">
    <location>
        <begin position="157"/>
        <end position="469"/>
    </location>
</feature>
<organism evidence="4 5">
    <name type="scientific">Perkinsus chesapeaki</name>
    <name type="common">Clam parasite</name>
    <name type="synonym">Perkinsus andrewsi</name>
    <dbReference type="NCBI Taxonomy" id="330153"/>
    <lineage>
        <taxon>Eukaryota</taxon>
        <taxon>Sar</taxon>
        <taxon>Alveolata</taxon>
        <taxon>Perkinsozoa</taxon>
        <taxon>Perkinsea</taxon>
        <taxon>Perkinsida</taxon>
        <taxon>Perkinsidae</taxon>
        <taxon>Perkinsus</taxon>
    </lineage>
</organism>
<keyword evidence="5" id="KW-1185">Reference proteome</keyword>